<gene>
    <name evidence="1" type="ORF">J7561_07870</name>
</gene>
<dbReference type="AlphaFoldDB" id="A0AB35C1N8"/>
<proteinExistence type="predicted"/>
<sequence>MLTTNADKLFTEFLKHDVFKSIANKEQLNYRNAIESDNALLRALGTMIYHKEINASLSDKDILERVIIAIKTTQETSK</sequence>
<name>A0AB35C1N8_9GAMM</name>
<accession>A0AB35C1N8</accession>
<reference evidence="1" key="1">
    <citation type="submission" date="2021-03" db="EMBL/GenBank/DDBJ databases">
        <title>Identification and antibiotic profiling of Wohlfahrtiimonas chitiniclastica, an underestimated human pathogen.</title>
        <authorList>
            <person name="Kopf A."/>
            <person name="Bunk B."/>
            <person name="Coldewey S."/>
            <person name="Gunzer F."/>
            <person name="Riedel T."/>
            <person name="Schroettner P."/>
        </authorList>
    </citation>
    <scope>NUCLEOTIDE SEQUENCE</scope>
    <source>
        <strain evidence="1">DSM 100917</strain>
    </source>
</reference>
<evidence type="ECO:0000313" key="1">
    <source>
        <dbReference type="EMBL" id="MBS7825117.1"/>
    </source>
</evidence>
<dbReference type="Proteomes" id="UP000680020">
    <property type="component" value="Unassembled WGS sequence"/>
</dbReference>
<comment type="caution">
    <text evidence="1">The sequence shown here is derived from an EMBL/GenBank/DDBJ whole genome shotgun (WGS) entry which is preliminary data.</text>
</comment>
<organism evidence="1 2">
    <name type="scientific">Wohlfahrtiimonas chitiniclastica</name>
    <dbReference type="NCBI Taxonomy" id="400946"/>
    <lineage>
        <taxon>Bacteria</taxon>
        <taxon>Pseudomonadati</taxon>
        <taxon>Pseudomonadota</taxon>
        <taxon>Gammaproteobacteria</taxon>
        <taxon>Cardiobacteriales</taxon>
        <taxon>Ignatzschineriaceae</taxon>
        <taxon>Wohlfahrtiimonas</taxon>
    </lineage>
</organism>
<evidence type="ECO:0000313" key="2">
    <source>
        <dbReference type="Proteomes" id="UP000680020"/>
    </source>
</evidence>
<dbReference type="EMBL" id="JAGIBU010000007">
    <property type="protein sequence ID" value="MBS7825117.1"/>
    <property type="molecule type" value="Genomic_DNA"/>
</dbReference>
<protein>
    <submittedName>
        <fullName evidence="1">Uncharacterized protein</fullName>
    </submittedName>
</protein>
<dbReference type="RefSeq" id="WP_094491708.1">
    <property type="nucleotide sequence ID" value="NZ_JAGIBS010000002.1"/>
</dbReference>